<proteinExistence type="predicted"/>
<organism evidence="2 3">
    <name type="scientific">Sandaracinus amylolyticus</name>
    <dbReference type="NCBI Taxonomy" id="927083"/>
    <lineage>
        <taxon>Bacteria</taxon>
        <taxon>Pseudomonadati</taxon>
        <taxon>Myxococcota</taxon>
        <taxon>Polyangia</taxon>
        <taxon>Polyangiales</taxon>
        <taxon>Sandaracinaceae</taxon>
        <taxon>Sandaracinus</taxon>
    </lineage>
</organism>
<reference evidence="2 3" key="1">
    <citation type="submission" date="2015-03" db="EMBL/GenBank/DDBJ databases">
        <title>Genome assembly of Sandaracinus amylolyticus DSM 53668.</title>
        <authorList>
            <person name="Sharma G."/>
            <person name="Subramanian S."/>
        </authorList>
    </citation>
    <scope>NUCLEOTIDE SEQUENCE [LARGE SCALE GENOMIC DNA]</scope>
    <source>
        <strain evidence="2 3">DSM 53668</strain>
    </source>
</reference>
<sequence length="226" mass="24923">MRLARRAAVIAALACALGVLLPLSTAQTIGAQDRGFSDAERSVLAAGRLIARRRVEQRGNLVHFGGTSFQTVDRPLTEVWRAVRDPANYRNLLPQVESVSVVSRGEHEGVIRIEHAYGLIRAAYHLRLRFADGRHDLTFDLDATRPNDVRSARGFMTLSEWPGDPGRTLVTWGILAAVDEGILGGLVRPQLHAWMLRVPTTMRSYLQGRGRSRFLADSGHASTATH</sequence>
<dbReference type="OrthoDB" id="8592441at2"/>
<feature type="signal peptide" evidence="1">
    <location>
        <begin position="1"/>
        <end position="26"/>
    </location>
</feature>
<dbReference type="Gene3D" id="3.30.530.20">
    <property type="match status" value="1"/>
</dbReference>
<dbReference type="KEGG" id="samy:DB32_002573"/>
<dbReference type="Proteomes" id="UP000034883">
    <property type="component" value="Chromosome"/>
</dbReference>
<dbReference type="InterPro" id="IPR023393">
    <property type="entry name" value="START-like_dom_sf"/>
</dbReference>
<keyword evidence="1" id="KW-0732">Signal</keyword>
<dbReference type="SUPFAM" id="SSF55961">
    <property type="entry name" value="Bet v1-like"/>
    <property type="match status" value="1"/>
</dbReference>
<evidence type="ECO:0000256" key="1">
    <source>
        <dbReference type="SAM" id="SignalP"/>
    </source>
</evidence>
<dbReference type="Pfam" id="PF10604">
    <property type="entry name" value="Polyketide_cyc2"/>
    <property type="match status" value="1"/>
</dbReference>
<evidence type="ECO:0008006" key="4">
    <source>
        <dbReference type="Google" id="ProtNLM"/>
    </source>
</evidence>
<gene>
    <name evidence="2" type="ORF">DB32_002573</name>
</gene>
<dbReference type="AlphaFoldDB" id="A0A0F6SEL9"/>
<feature type="chain" id="PRO_5002509758" description="Ribosome association toxin RatA" evidence="1">
    <location>
        <begin position="27"/>
        <end position="226"/>
    </location>
</feature>
<evidence type="ECO:0000313" key="3">
    <source>
        <dbReference type="Proteomes" id="UP000034883"/>
    </source>
</evidence>
<dbReference type="EMBL" id="CP011125">
    <property type="protein sequence ID" value="AKF05424.1"/>
    <property type="molecule type" value="Genomic_DNA"/>
</dbReference>
<dbReference type="InterPro" id="IPR019587">
    <property type="entry name" value="Polyketide_cyclase/dehydratase"/>
</dbReference>
<accession>A0A0F6SEL9</accession>
<keyword evidence="3" id="KW-1185">Reference proteome</keyword>
<protein>
    <recommendedName>
        <fullName evidence="4">Ribosome association toxin RatA</fullName>
    </recommendedName>
</protein>
<dbReference type="RefSeq" id="WP_053232663.1">
    <property type="nucleotide sequence ID" value="NZ_CP011125.1"/>
</dbReference>
<name>A0A0F6SEL9_9BACT</name>
<evidence type="ECO:0000313" key="2">
    <source>
        <dbReference type="EMBL" id="AKF05424.1"/>
    </source>
</evidence>
<dbReference type="STRING" id="927083.DB32_002573"/>